<dbReference type="Gene3D" id="1.10.533.10">
    <property type="entry name" value="Death Domain, Fas"/>
    <property type="match status" value="1"/>
</dbReference>
<feature type="domain" description="CARD" evidence="1">
    <location>
        <begin position="1"/>
        <end position="78"/>
    </location>
</feature>
<dbReference type="InterPro" id="IPR001315">
    <property type="entry name" value="CARD"/>
</dbReference>
<evidence type="ECO:0000313" key="3">
    <source>
        <dbReference type="Proteomes" id="UP000828390"/>
    </source>
</evidence>
<dbReference type="PROSITE" id="PS50209">
    <property type="entry name" value="CARD"/>
    <property type="match status" value="1"/>
</dbReference>
<keyword evidence="3" id="KW-1185">Reference proteome</keyword>
<dbReference type="GO" id="GO:0042981">
    <property type="term" value="P:regulation of apoptotic process"/>
    <property type="evidence" value="ECO:0007669"/>
    <property type="project" value="InterPro"/>
</dbReference>
<dbReference type="CDD" id="cd01671">
    <property type="entry name" value="CARD"/>
    <property type="match status" value="1"/>
</dbReference>
<evidence type="ECO:0000313" key="2">
    <source>
        <dbReference type="EMBL" id="KAH3841449.1"/>
    </source>
</evidence>
<reference evidence="2" key="2">
    <citation type="submission" date="2020-11" db="EMBL/GenBank/DDBJ databases">
        <authorList>
            <person name="McCartney M.A."/>
            <person name="Auch B."/>
            <person name="Kono T."/>
            <person name="Mallez S."/>
            <person name="Becker A."/>
            <person name="Gohl D.M."/>
            <person name="Silverstein K.A.T."/>
            <person name="Koren S."/>
            <person name="Bechman K.B."/>
            <person name="Herman A."/>
            <person name="Abrahante J.E."/>
            <person name="Garbe J."/>
        </authorList>
    </citation>
    <scope>NUCLEOTIDE SEQUENCE</scope>
    <source>
        <strain evidence="2">Duluth1</strain>
        <tissue evidence="2">Whole animal</tissue>
    </source>
</reference>
<accession>A0A9D4KL08</accession>
<dbReference type="Proteomes" id="UP000828390">
    <property type="component" value="Unassembled WGS sequence"/>
</dbReference>
<gene>
    <name evidence="2" type="ORF">DPMN_114912</name>
</gene>
<organism evidence="2 3">
    <name type="scientific">Dreissena polymorpha</name>
    <name type="common">Zebra mussel</name>
    <name type="synonym">Mytilus polymorpha</name>
    <dbReference type="NCBI Taxonomy" id="45954"/>
    <lineage>
        <taxon>Eukaryota</taxon>
        <taxon>Metazoa</taxon>
        <taxon>Spiralia</taxon>
        <taxon>Lophotrochozoa</taxon>
        <taxon>Mollusca</taxon>
        <taxon>Bivalvia</taxon>
        <taxon>Autobranchia</taxon>
        <taxon>Heteroconchia</taxon>
        <taxon>Euheterodonta</taxon>
        <taxon>Imparidentia</taxon>
        <taxon>Neoheterodontei</taxon>
        <taxon>Myida</taxon>
        <taxon>Dreissenoidea</taxon>
        <taxon>Dreissenidae</taxon>
        <taxon>Dreissena</taxon>
    </lineage>
</organism>
<sequence>MNKKELSAVRNVTPVILDNLDVKHIIPYLIQNGLVSQSTTEELLELNETRRSKCKRFLNYILSVDSKCTFEDLLSALRFKNVHSFIADQLQHAFETTVDIITDKPEQNEGVHSTTLIDEKRCNEMLTKNVPRIPISSRKSLCAVSVMLKRLSHNAEFDKLHEIANTIKRAYYTNRMKNNVQVTGKMCLADMHFVSLEALLSLRREKYIDSEDPSDFFKEMIELIPFTKDPKISSMVYLARRGSALAMDTQNAHALDDGLSYLQFAKEHAEDILPGKDTGMVYYIETNLLFEKYETNPSNEMKSKLLNTIQIAISQFAEESEDVQRDFKRQLMIKMAYCYLGLGLFGKRIDNVAVEGCDITKAKNVIDFIETEIWHGIEKRRQMLFFHVKAEYYRQIDNVAQSRMYARKANRLAEKYNWTKELPNISSLLNRLGSHAKQTEATEGDIYKMLEDVISGEISNKISVQTNTDNK</sequence>
<evidence type="ECO:0000259" key="1">
    <source>
        <dbReference type="PROSITE" id="PS50209"/>
    </source>
</evidence>
<comment type="caution">
    <text evidence="2">The sequence shown here is derived from an EMBL/GenBank/DDBJ whole genome shotgun (WGS) entry which is preliminary data.</text>
</comment>
<dbReference type="InterPro" id="IPR011029">
    <property type="entry name" value="DEATH-like_dom_sf"/>
</dbReference>
<name>A0A9D4KL08_DREPO</name>
<dbReference type="EMBL" id="JAIWYP010000004">
    <property type="protein sequence ID" value="KAH3841449.1"/>
    <property type="molecule type" value="Genomic_DNA"/>
</dbReference>
<reference evidence="2" key="1">
    <citation type="journal article" date="2019" name="bioRxiv">
        <title>The Genome of the Zebra Mussel, Dreissena polymorpha: A Resource for Invasive Species Research.</title>
        <authorList>
            <person name="McCartney M.A."/>
            <person name="Auch B."/>
            <person name="Kono T."/>
            <person name="Mallez S."/>
            <person name="Zhang Y."/>
            <person name="Obille A."/>
            <person name="Becker A."/>
            <person name="Abrahante J.E."/>
            <person name="Garbe J."/>
            <person name="Badalamenti J.P."/>
            <person name="Herman A."/>
            <person name="Mangelson H."/>
            <person name="Liachko I."/>
            <person name="Sullivan S."/>
            <person name="Sone E.D."/>
            <person name="Koren S."/>
            <person name="Silverstein K.A.T."/>
            <person name="Beckman K.B."/>
            <person name="Gohl D.M."/>
        </authorList>
    </citation>
    <scope>NUCLEOTIDE SEQUENCE</scope>
    <source>
        <strain evidence="2">Duluth1</strain>
        <tissue evidence="2">Whole animal</tissue>
    </source>
</reference>
<dbReference type="AlphaFoldDB" id="A0A9D4KL08"/>
<dbReference type="SUPFAM" id="SSF47986">
    <property type="entry name" value="DEATH domain"/>
    <property type="match status" value="1"/>
</dbReference>
<proteinExistence type="predicted"/>
<protein>
    <recommendedName>
        <fullName evidence="1">CARD domain-containing protein</fullName>
    </recommendedName>
</protein>